<feature type="transmembrane region" description="Helical" evidence="2">
    <location>
        <begin position="176"/>
        <end position="199"/>
    </location>
</feature>
<dbReference type="SUPFAM" id="SSF55785">
    <property type="entry name" value="PYP-like sensor domain (PAS domain)"/>
    <property type="match status" value="1"/>
</dbReference>
<dbReference type="PANTHER" id="PTHR44757:SF2">
    <property type="entry name" value="BIOFILM ARCHITECTURE MAINTENANCE PROTEIN MBAA"/>
    <property type="match status" value="1"/>
</dbReference>
<evidence type="ECO:0000256" key="1">
    <source>
        <dbReference type="ARBA" id="ARBA00051114"/>
    </source>
</evidence>
<dbReference type="NCBIfam" id="TIGR00254">
    <property type="entry name" value="GGDEF"/>
    <property type="match status" value="1"/>
</dbReference>
<protein>
    <submittedName>
        <fullName evidence="5">EAL domain-containing protein</fullName>
    </submittedName>
</protein>
<evidence type="ECO:0000256" key="2">
    <source>
        <dbReference type="SAM" id="Phobius"/>
    </source>
</evidence>
<dbReference type="Pfam" id="PF00990">
    <property type="entry name" value="GGDEF"/>
    <property type="match status" value="1"/>
</dbReference>
<dbReference type="InterPro" id="IPR035965">
    <property type="entry name" value="PAS-like_dom_sf"/>
</dbReference>
<dbReference type="Gene3D" id="3.30.70.270">
    <property type="match status" value="1"/>
</dbReference>
<dbReference type="Pfam" id="PF00563">
    <property type="entry name" value="EAL"/>
    <property type="match status" value="1"/>
</dbReference>
<feature type="transmembrane region" description="Helical" evidence="2">
    <location>
        <begin position="149"/>
        <end position="170"/>
    </location>
</feature>
<keyword evidence="2" id="KW-0472">Membrane</keyword>
<keyword evidence="6" id="KW-1185">Reference proteome</keyword>
<dbReference type="Gene3D" id="3.30.450.20">
    <property type="entry name" value="PAS domain"/>
    <property type="match status" value="1"/>
</dbReference>
<dbReference type="InterPro" id="IPR000160">
    <property type="entry name" value="GGDEF_dom"/>
</dbReference>
<dbReference type="InterPro" id="IPR029787">
    <property type="entry name" value="Nucleotide_cyclase"/>
</dbReference>
<dbReference type="RefSeq" id="WP_261615980.1">
    <property type="nucleotide sequence ID" value="NZ_JALIDZ010000004.1"/>
</dbReference>
<name>A0AAW5QZT2_9HYPH</name>
<gene>
    <name evidence="5" type="ORF">MUB46_11175</name>
</gene>
<dbReference type="Proteomes" id="UP001320898">
    <property type="component" value="Unassembled WGS sequence"/>
</dbReference>
<comment type="caution">
    <text evidence="5">The sequence shown here is derived from an EMBL/GenBank/DDBJ whole genome shotgun (WGS) entry which is preliminary data.</text>
</comment>
<accession>A0AAW5QZT2</accession>
<dbReference type="InterPro" id="IPR035919">
    <property type="entry name" value="EAL_sf"/>
</dbReference>
<keyword evidence="2" id="KW-0812">Transmembrane</keyword>
<evidence type="ECO:0000313" key="5">
    <source>
        <dbReference type="EMBL" id="MCT8972419.1"/>
    </source>
</evidence>
<dbReference type="PROSITE" id="PS50887">
    <property type="entry name" value="GGDEF"/>
    <property type="match status" value="1"/>
</dbReference>
<dbReference type="PROSITE" id="PS50883">
    <property type="entry name" value="EAL"/>
    <property type="match status" value="1"/>
</dbReference>
<proteinExistence type="predicted"/>
<dbReference type="AlphaFoldDB" id="A0AAW5QZT2"/>
<feature type="transmembrane region" description="Helical" evidence="2">
    <location>
        <begin position="57"/>
        <end position="79"/>
    </location>
</feature>
<feature type="domain" description="GGDEF" evidence="4">
    <location>
        <begin position="377"/>
        <end position="510"/>
    </location>
</feature>
<dbReference type="SMART" id="SM00267">
    <property type="entry name" value="GGDEF"/>
    <property type="match status" value="1"/>
</dbReference>
<dbReference type="SUPFAM" id="SSF141868">
    <property type="entry name" value="EAL domain-like"/>
    <property type="match status" value="1"/>
</dbReference>
<dbReference type="CDD" id="cd01948">
    <property type="entry name" value="EAL"/>
    <property type="match status" value="1"/>
</dbReference>
<dbReference type="GO" id="GO:0071111">
    <property type="term" value="F:cyclic-guanylate-specific phosphodiesterase activity"/>
    <property type="evidence" value="ECO:0007669"/>
    <property type="project" value="UniProtKB-EC"/>
</dbReference>
<dbReference type="Pfam" id="PF12860">
    <property type="entry name" value="PAS_7"/>
    <property type="match status" value="1"/>
</dbReference>
<dbReference type="PANTHER" id="PTHR44757">
    <property type="entry name" value="DIGUANYLATE CYCLASE DGCP"/>
    <property type="match status" value="1"/>
</dbReference>
<dbReference type="GO" id="GO:0071732">
    <property type="term" value="P:cellular response to nitric oxide"/>
    <property type="evidence" value="ECO:0007669"/>
    <property type="project" value="UniProtKB-ARBA"/>
</dbReference>
<organism evidence="5 6">
    <name type="scientific">Microbaculum marinisediminis</name>
    <dbReference type="NCBI Taxonomy" id="2931392"/>
    <lineage>
        <taxon>Bacteria</taxon>
        <taxon>Pseudomonadati</taxon>
        <taxon>Pseudomonadota</taxon>
        <taxon>Alphaproteobacteria</taxon>
        <taxon>Hyphomicrobiales</taxon>
        <taxon>Tepidamorphaceae</taxon>
        <taxon>Microbaculum</taxon>
    </lineage>
</organism>
<dbReference type="InterPro" id="IPR043128">
    <property type="entry name" value="Rev_trsase/Diguanyl_cyclase"/>
</dbReference>
<evidence type="ECO:0000259" key="3">
    <source>
        <dbReference type="PROSITE" id="PS50883"/>
    </source>
</evidence>
<feature type="transmembrane region" description="Helical" evidence="2">
    <location>
        <begin position="28"/>
        <end position="51"/>
    </location>
</feature>
<reference evidence="5 6" key="1">
    <citation type="submission" date="2022-04" db="EMBL/GenBank/DDBJ databases">
        <authorList>
            <person name="Ye Y.-Q."/>
            <person name="Du Z.-J."/>
        </authorList>
    </citation>
    <scope>NUCLEOTIDE SEQUENCE [LARGE SCALE GENOMIC DNA]</scope>
    <source>
        <strain evidence="5 6">A6E488</strain>
    </source>
</reference>
<sequence length="779" mass="85878">MLLRRLLATRQDDAQLSPEIRAALVESLFAPLSSLAVGAIACGIIGAAVAIKANDPAILATSIAIFAVGLLRVVSAVIYKRRKLADDVAATQIWERIYEYGAWGFSALLGLLCYITLTHTTDATLHLAVATTAAGYAAAISGRNAGRPIIAVGQLTLTTLPLAISLLIYPDWLHKALGFVILMFIYGMVDITLSIRDIIIQALTMTRKEAALAARYEEQANRFDIALNNMSHGLCMFDDQDRLKVWNARFIELLNLFDAPIKVGTTIRDLVRYSIRAGNHSGRGVRSIVYELTRGLRQDHHGQVFVSVDGERIMALSRRMMADGGSVVILEDVTERKAAQERIAYLARYDDLTGLPNRNHFRERINEMLEIVREGGNQIALHLIDIDRFKQVNDTLGHPIGDKLLKEVSRRLGSVVRTGDMIARFGGDEFVILQSTPSRRQDSGRLARRLVKALSVPFDVEGHRIDIGASIGIAVAPQDGIDADELIKNADMALYAAKGNGGGEHRFFAAEMEERAQARRALELDLRDALSRNEIEVFYQPLIDLKTGEITTCEALLRWHHPERGYISPAEFVPIAEETGLIISIGEWVLQRACQDAAKWPAGTKVAVNLSPVQFRDRSLGARVVSALAKSGLPAQCLDLEITERVLLEESESTLYTMEQLKVLGVRISLDDFGTGYSSLNYLRKYPFNKIKIDRSFIADLGRDQDAPSIVRAVAGLGNSLNMIVVAEGIETEEQLRQVKEEGCHEGQGYLFGRAMPFDAIMEKLQASPAQRANLVAVA</sequence>
<comment type="catalytic activity">
    <reaction evidence="1">
        <text>3',3'-c-di-GMP + H2O = 5'-phosphoguanylyl(3'-&gt;5')guanosine + H(+)</text>
        <dbReference type="Rhea" id="RHEA:24902"/>
        <dbReference type="ChEBI" id="CHEBI:15377"/>
        <dbReference type="ChEBI" id="CHEBI:15378"/>
        <dbReference type="ChEBI" id="CHEBI:58754"/>
        <dbReference type="ChEBI" id="CHEBI:58805"/>
        <dbReference type="EC" id="3.1.4.52"/>
    </reaction>
    <physiologicalReaction direction="left-to-right" evidence="1">
        <dbReference type="Rhea" id="RHEA:24903"/>
    </physiologicalReaction>
</comment>
<dbReference type="EMBL" id="JALIDZ010000004">
    <property type="protein sequence ID" value="MCT8972419.1"/>
    <property type="molecule type" value="Genomic_DNA"/>
</dbReference>
<evidence type="ECO:0000259" key="4">
    <source>
        <dbReference type="PROSITE" id="PS50887"/>
    </source>
</evidence>
<feature type="transmembrane region" description="Helical" evidence="2">
    <location>
        <begin position="100"/>
        <end position="117"/>
    </location>
</feature>
<dbReference type="InterPro" id="IPR001633">
    <property type="entry name" value="EAL_dom"/>
</dbReference>
<dbReference type="SMART" id="SM00052">
    <property type="entry name" value="EAL"/>
    <property type="match status" value="1"/>
</dbReference>
<dbReference type="CDD" id="cd01949">
    <property type="entry name" value="GGDEF"/>
    <property type="match status" value="1"/>
</dbReference>
<evidence type="ECO:0000313" key="6">
    <source>
        <dbReference type="Proteomes" id="UP001320898"/>
    </source>
</evidence>
<dbReference type="FunFam" id="3.20.20.450:FF:000001">
    <property type="entry name" value="Cyclic di-GMP phosphodiesterase yahA"/>
    <property type="match status" value="1"/>
</dbReference>
<dbReference type="InterPro" id="IPR052155">
    <property type="entry name" value="Biofilm_reg_signaling"/>
</dbReference>
<feature type="domain" description="EAL" evidence="3">
    <location>
        <begin position="519"/>
        <end position="769"/>
    </location>
</feature>
<keyword evidence="2" id="KW-1133">Transmembrane helix</keyword>
<dbReference type="Gene3D" id="3.20.20.450">
    <property type="entry name" value="EAL domain"/>
    <property type="match status" value="1"/>
</dbReference>
<dbReference type="FunFam" id="3.30.70.270:FF:000001">
    <property type="entry name" value="Diguanylate cyclase domain protein"/>
    <property type="match status" value="1"/>
</dbReference>
<dbReference type="SUPFAM" id="SSF55073">
    <property type="entry name" value="Nucleotide cyclase"/>
    <property type="match status" value="1"/>
</dbReference>